<accession>A0A2R6QQP3</accession>
<proteinExistence type="predicted"/>
<feature type="transmembrane region" description="Helical" evidence="1">
    <location>
        <begin position="152"/>
        <end position="170"/>
    </location>
</feature>
<organism evidence="2 3">
    <name type="scientific">Actinidia chinensis var. chinensis</name>
    <name type="common">Chinese soft-hair kiwi</name>
    <dbReference type="NCBI Taxonomy" id="1590841"/>
    <lineage>
        <taxon>Eukaryota</taxon>
        <taxon>Viridiplantae</taxon>
        <taxon>Streptophyta</taxon>
        <taxon>Embryophyta</taxon>
        <taxon>Tracheophyta</taxon>
        <taxon>Spermatophyta</taxon>
        <taxon>Magnoliopsida</taxon>
        <taxon>eudicotyledons</taxon>
        <taxon>Gunneridae</taxon>
        <taxon>Pentapetalae</taxon>
        <taxon>asterids</taxon>
        <taxon>Ericales</taxon>
        <taxon>Actinidiaceae</taxon>
        <taxon>Actinidia</taxon>
    </lineage>
</organism>
<dbReference type="AlphaFoldDB" id="A0A2R6QQP3"/>
<protein>
    <submittedName>
        <fullName evidence="2">NFATC2-interacting protein</fullName>
    </submittedName>
</protein>
<gene>
    <name evidence="2" type="ORF">CEY00_Acc14052</name>
</gene>
<dbReference type="OrthoDB" id="442921at2759"/>
<sequence>MTLEQRLKKQELTSFAKSADELLRSVEQTTKIDFNTSLQSTIESAADQSTKPLCERAKIVISIQEKEGLKQFRVYKDDKLERLFKMNADKSNLDLQSLVFVLMEIKLVQQQFLMALGWRAMTLLKCTSNRNDQVLASSMALNLTSLHMGAPFGYFVELFSTLLLNSFLMFQQVKKFDLKRYSFCAVFG</sequence>
<comment type="caution">
    <text evidence="2">The sequence shown here is derived from an EMBL/GenBank/DDBJ whole genome shotgun (WGS) entry which is preliminary data.</text>
</comment>
<dbReference type="Gramene" id="PSS13443">
    <property type="protein sequence ID" value="PSS13443"/>
    <property type="gene ID" value="CEY00_Acc14052"/>
</dbReference>
<reference evidence="2 3" key="1">
    <citation type="submission" date="2017-07" db="EMBL/GenBank/DDBJ databases">
        <title>An improved, manually edited Actinidia chinensis var. chinensis (kiwifruit) genome highlights the challenges associated with draft genomes and gene prediction in plants.</title>
        <authorList>
            <person name="Pilkington S."/>
            <person name="Crowhurst R."/>
            <person name="Hilario E."/>
            <person name="Nardozza S."/>
            <person name="Fraser L."/>
            <person name="Peng Y."/>
            <person name="Gunaseelan K."/>
            <person name="Simpson R."/>
            <person name="Tahir J."/>
            <person name="Deroles S."/>
            <person name="Templeton K."/>
            <person name="Luo Z."/>
            <person name="Davy M."/>
            <person name="Cheng C."/>
            <person name="Mcneilage M."/>
            <person name="Scaglione D."/>
            <person name="Liu Y."/>
            <person name="Zhang Q."/>
            <person name="Datson P."/>
            <person name="De Silva N."/>
            <person name="Gardiner S."/>
            <person name="Bassett H."/>
            <person name="Chagne D."/>
            <person name="Mccallum J."/>
            <person name="Dzierzon H."/>
            <person name="Deng C."/>
            <person name="Wang Y.-Y."/>
            <person name="Barron N."/>
            <person name="Manako K."/>
            <person name="Bowen J."/>
            <person name="Foster T."/>
            <person name="Erridge Z."/>
            <person name="Tiffin H."/>
            <person name="Waite C."/>
            <person name="Davies K."/>
            <person name="Grierson E."/>
            <person name="Laing W."/>
            <person name="Kirk R."/>
            <person name="Chen X."/>
            <person name="Wood M."/>
            <person name="Montefiori M."/>
            <person name="Brummell D."/>
            <person name="Schwinn K."/>
            <person name="Catanach A."/>
            <person name="Fullerton C."/>
            <person name="Li D."/>
            <person name="Meiyalaghan S."/>
            <person name="Nieuwenhuizen N."/>
            <person name="Read N."/>
            <person name="Prakash R."/>
            <person name="Hunter D."/>
            <person name="Zhang H."/>
            <person name="Mckenzie M."/>
            <person name="Knabel M."/>
            <person name="Harris A."/>
            <person name="Allan A."/>
            <person name="Chen A."/>
            <person name="Janssen B."/>
            <person name="Plunkett B."/>
            <person name="Dwamena C."/>
            <person name="Voogd C."/>
            <person name="Leif D."/>
            <person name="Lafferty D."/>
            <person name="Souleyre E."/>
            <person name="Varkonyi-Gasic E."/>
            <person name="Gambi F."/>
            <person name="Hanley J."/>
            <person name="Yao J.-L."/>
            <person name="Cheung J."/>
            <person name="David K."/>
            <person name="Warren B."/>
            <person name="Marsh K."/>
            <person name="Snowden K."/>
            <person name="Lin-Wang K."/>
            <person name="Brian L."/>
            <person name="Martinez-Sanchez M."/>
            <person name="Wang M."/>
            <person name="Ileperuma N."/>
            <person name="Macnee N."/>
            <person name="Campin R."/>
            <person name="Mcatee P."/>
            <person name="Drummond R."/>
            <person name="Espley R."/>
            <person name="Ireland H."/>
            <person name="Wu R."/>
            <person name="Atkinson R."/>
            <person name="Karunairetnam S."/>
            <person name="Bulley S."/>
            <person name="Chunkath S."/>
            <person name="Hanley Z."/>
            <person name="Storey R."/>
            <person name="Thrimawithana A."/>
            <person name="Thomson S."/>
            <person name="David C."/>
            <person name="Testolin R."/>
        </authorList>
    </citation>
    <scope>NUCLEOTIDE SEQUENCE [LARGE SCALE GENOMIC DNA]</scope>
    <source>
        <strain evidence="3">cv. Red5</strain>
        <tissue evidence="2">Young leaf</tissue>
    </source>
</reference>
<dbReference type="InParanoid" id="A0A2R6QQP3"/>
<dbReference type="STRING" id="1590841.A0A2R6QQP3"/>
<keyword evidence="1" id="KW-0472">Membrane</keyword>
<evidence type="ECO:0000313" key="2">
    <source>
        <dbReference type="EMBL" id="PSS13443.1"/>
    </source>
</evidence>
<dbReference type="PANTHER" id="PTHR47813:SF2">
    <property type="entry name" value="UBIQUITIN-LIKE SUPERFAMILY PROTEIN"/>
    <property type="match status" value="1"/>
</dbReference>
<keyword evidence="3" id="KW-1185">Reference proteome</keyword>
<name>A0A2R6QQP3_ACTCC</name>
<evidence type="ECO:0000313" key="3">
    <source>
        <dbReference type="Proteomes" id="UP000241394"/>
    </source>
</evidence>
<keyword evidence="1" id="KW-1133">Transmembrane helix</keyword>
<dbReference type="EMBL" id="NKQK01000013">
    <property type="protein sequence ID" value="PSS13443.1"/>
    <property type="molecule type" value="Genomic_DNA"/>
</dbReference>
<dbReference type="Proteomes" id="UP000241394">
    <property type="component" value="Chromosome LG13"/>
</dbReference>
<reference evidence="3" key="2">
    <citation type="journal article" date="2018" name="BMC Genomics">
        <title>A manually annotated Actinidia chinensis var. chinensis (kiwifruit) genome highlights the challenges associated with draft genomes and gene prediction in plants.</title>
        <authorList>
            <person name="Pilkington S.M."/>
            <person name="Crowhurst R."/>
            <person name="Hilario E."/>
            <person name="Nardozza S."/>
            <person name="Fraser L."/>
            <person name="Peng Y."/>
            <person name="Gunaseelan K."/>
            <person name="Simpson R."/>
            <person name="Tahir J."/>
            <person name="Deroles S.C."/>
            <person name="Templeton K."/>
            <person name="Luo Z."/>
            <person name="Davy M."/>
            <person name="Cheng C."/>
            <person name="McNeilage M."/>
            <person name="Scaglione D."/>
            <person name="Liu Y."/>
            <person name="Zhang Q."/>
            <person name="Datson P."/>
            <person name="De Silva N."/>
            <person name="Gardiner S.E."/>
            <person name="Bassett H."/>
            <person name="Chagne D."/>
            <person name="McCallum J."/>
            <person name="Dzierzon H."/>
            <person name="Deng C."/>
            <person name="Wang Y.Y."/>
            <person name="Barron L."/>
            <person name="Manako K."/>
            <person name="Bowen J."/>
            <person name="Foster T.M."/>
            <person name="Erridge Z.A."/>
            <person name="Tiffin H."/>
            <person name="Waite C.N."/>
            <person name="Davies K.M."/>
            <person name="Grierson E.P."/>
            <person name="Laing W.A."/>
            <person name="Kirk R."/>
            <person name="Chen X."/>
            <person name="Wood M."/>
            <person name="Montefiori M."/>
            <person name="Brummell D.A."/>
            <person name="Schwinn K.E."/>
            <person name="Catanach A."/>
            <person name="Fullerton C."/>
            <person name="Li D."/>
            <person name="Meiyalaghan S."/>
            <person name="Nieuwenhuizen N."/>
            <person name="Read N."/>
            <person name="Prakash R."/>
            <person name="Hunter D."/>
            <person name="Zhang H."/>
            <person name="McKenzie M."/>
            <person name="Knabel M."/>
            <person name="Harris A."/>
            <person name="Allan A.C."/>
            <person name="Gleave A."/>
            <person name="Chen A."/>
            <person name="Janssen B.J."/>
            <person name="Plunkett B."/>
            <person name="Ampomah-Dwamena C."/>
            <person name="Voogd C."/>
            <person name="Leif D."/>
            <person name="Lafferty D."/>
            <person name="Souleyre E.J.F."/>
            <person name="Varkonyi-Gasic E."/>
            <person name="Gambi F."/>
            <person name="Hanley J."/>
            <person name="Yao J.L."/>
            <person name="Cheung J."/>
            <person name="David K.M."/>
            <person name="Warren B."/>
            <person name="Marsh K."/>
            <person name="Snowden K.C."/>
            <person name="Lin-Wang K."/>
            <person name="Brian L."/>
            <person name="Martinez-Sanchez M."/>
            <person name="Wang M."/>
            <person name="Ileperuma N."/>
            <person name="Macnee N."/>
            <person name="Campin R."/>
            <person name="McAtee P."/>
            <person name="Drummond R.S.M."/>
            <person name="Espley R.V."/>
            <person name="Ireland H.S."/>
            <person name="Wu R."/>
            <person name="Atkinson R.G."/>
            <person name="Karunairetnam S."/>
            <person name="Bulley S."/>
            <person name="Chunkath S."/>
            <person name="Hanley Z."/>
            <person name="Storey R."/>
            <person name="Thrimawithana A.H."/>
            <person name="Thomson S."/>
            <person name="David C."/>
            <person name="Testolin R."/>
            <person name="Huang H."/>
            <person name="Hellens R.P."/>
            <person name="Schaffer R.J."/>
        </authorList>
    </citation>
    <scope>NUCLEOTIDE SEQUENCE [LARGE SCALE GENOMIC DNA]</scope>
    <source>
        <strain evidence="3">cv. Red5</strain>
    </source>
</reference>
<evidence type="ECO:0000256" key="1">
    <source>
        <dbReference type="SAM" id="Phobius"/>
    </source>
</evidence>
<dbReference type="Gene3D" id="3.10.20.90">
    <property type="entry name" value="Phosphatidylinositol 3-kinase Catalytic Subunit, Chain A, domain 1"/>
    <property type="match status" value="1"/>
</dbReference>
<dbReference type="PANTHER" id="PTHR47813">
    <property type="entry name" value="UBIQUITIN-LIKE SUPERFAMILY PROTEIN"/>
    <property type="match status" value="1"/>
</dbReference>
<keyword evidence="1" id="KW-0812">Transmembrane</keyword>